<evidence type="ECO:0000256" key="3">
    <source>
        <dbReference type="ARBA" id="ARBA00023163"/>
    </source>
</evidence>
<proteinExistence type="predicted"/>
<evidence type="ECO:0000256" key="2">
    <source>
        <dbReference type="ARBA" id="ARBA00023125"/>
    </source>
</evidence>
<evidence type="ECO:0000313" key="6">
    <source>
        <dbReference type="Proteomes" id="UP000548476"/>
    </source>
</evidence>
<dbReference type="InterPro" id="IPR036388">
    <property type="entry name" value="WH-like_DNA-bd_sf"/>
</dbReference>
<dbReference type="InterPro" id="IPR001845">
    <property type="entry name" value="HTH_ArsR_DNA-bd_dom"/>
</dbReference>
<dbReference type="GO" id="GO:0003700">
    <property type="term" value="F:DNA-binding transcription factor activity"/>
    <property type="evidence" value="ECO:0007669"/>
    <property type="project" value="InterPro"/>
</dbReference>
<dbReference type="GO" id="GO:0003677">
    <property type="term" value="F:DNA binding"/>
    <property type="evidence" value="ECO:0007669"/>
    <property type="project" value="UniProtKB-KW"/>
</dbReference>
<reference evidence="5 6" key="1">
    <citation type="submission" date="2020-08" db="EMBL/GenBank/DDBJ databases">
        <title>Genomic Encyclopedia of Type Strains, Phase IV (KMG-IV): sequencing the most valuable type-strain genomes for metagenomic binning, comparative biology and taxonomic classification.</title>
        <authorList>
            <person name="Goeker M."/>
        </authorList>
    </citation>
    <scope>NUCLEOTIDE SEQUENCE [LARGE SCALE GENOMIC DNA]</scope>
    <source>
        <strain evidence="5 6">YIM 65646</strain>
    </source>
</reference>
<keyword evidence="1" id="KW-0805">Transcription regulation</keyword>
<accession>A0A841FN14</accession>
<sequence>MCAHNNMASASHSQLPPADEEFEAAVGALRLLADPTRLRLMWLLTEDEHDVSTLVELSGAPRASVSQHLAKLRLAGMALARRDGRRMIYRARDNHVRALIAEVLGHAYHLLHDPPGDRG</sequence>
<keyword evidence="2 5" id="KW-0238">DNA-binding</keyword>
<keyword evidence="3" id="KW-0804">Transcription</keyword>
<dbReference type="InterPro" id="IPR011991">
    <property type="entry name" value="ArsR-like_HTH"/>
</dbReference>
<dbReference type="Gene3D" id="1.10.10.10">
    <property type="entry name" value="Winged helix-like DNA-binding domain superfamily/Winged helix DNA-binding domain"/>
    <property type="match status" value="1"/>
</dbReference>
<feature type="domain" description="HTH arsR-type" evidence="4">
    <location>
        <begin position="17"/>
        <end position="111"/>
    </location>
</feature>
<dbReference type="RefSeq" id="WP_239122228.1">
    <property type="nucleotide sequence ID" value="NZ_BONT01000060.1"/>
</dbReference>
<evidence type="ECO:0000259" key="4">
    <source>
        <dbReference type="PROSITE" id="PS50987"/>
    </source>
</evidence>
<organism evidence="5 6">
    <name type="scientific">Phytomonospora endophytica</name>
    <dbReference type="NCBI Taxonomy" id="714109"/>
    <lineage>
        <taxon>Bacteria</taxon>
        <taxon>Bacillati</taxon>
        <taxon>Actinomycetota</taxon>
        <taxon>Actinomycetes</taxon>
        <taxon>Micromonosporales</taxon>
        <taxon>Micromonosporaceae</taxon>
        <taxon>Phytomonospora</taxon>
    </lineage>
</organism>
<dbReference type="AlphaFoldDB" id="A0A841FN14"/>
<dbReference type="SMART" id="SM00418">
    <property type="entry name" value="HTH_ARSR"/>
    <property type="match status" value="1"/>
</dbReference>
<name>A0A841FN14_9ACTN</name>
<dbReference type="PROSITE" id="PS50987">
    <property type="entry name" value="HTH_ARSR_2"/>
    <property type="match status" value="1"/>
</dbReference>
<dbReference type="CDD" id="cd00090">
    <property type="entry name" value="HTH_ARSR"/>
    <property type="match status" value="1"/>
</dbReference>
<dbReference type="NCBIfam" id="NF033788">
    <property type="entry name" value="HTH_metalloreg"/>
    <property type="match status" value="1"/>
</dbReference>
<evidence type="ECO:0000313" key="5">
    <source>
        <dbReference type="EMBL" id="MBB6038701.1"/>
    </source>
</evidence>
<evidence type="ECO:0000256" key="1">
    <source>
        <dbReference type="ARBA" id="ARBA00023015"/>
    </source>
</evidence>
<dbReference type="Proteomes" id="UP000548476">
    <property type="component" value="Unassembled WGS sequence"/>
</dbReference>
<dbReference type="PRINTS" id="PR00778">
    <property type="entry name" value="HTHARSR"/>
</dbReference>
<gene>
    <name evidence="5" type="ORF">HNR73_006587</name>
</gene>
<dbReference type="SUPFAM" id="SSF46785">
    <property type="entry name" value="Winged helix' DNA-binding domain"/>
    <property type="match status" value="1"/>
</dbReference>
<dbReference type="InterPro" id="IPR051011">
    <property type="entry name" value="Metal_resp_trans_reg"/>
</dbReference>
<protein>
    <submittedName>
        <fullName evidence="5">DNA-binding transcriptional ArsR family regulator</fullName>
    </submittedName>
</protein>
<dbReference type="PANTHER" id="PTHR43132">
    <property type="entry name" value="ARSENICAL RESISTANCE OPERON REPRESSOR ARSR-RELATED"/>
    <property type="match status" value="1"/>
</dbReference>
<dbReference type="EMBL" id="JACHGT010000018">
    <property type="protein sequence ID" value="MBB6038701.1"/>
    <property type="molecule type" value="Genomic_DNA"/>
</dbReference>
<dbReference type="Pfam" id="PF01022">
    <property type="entry name" value="HTH_5"/>
    <property type="match status" value="1"/>
</dbReference>
<keyword evidence="6" id="KW-1185">Reference proteome</keyword>
<dbReference type="InterPro" id="IPR036390">
    <property type="entry name" value="WH_DNA-bd_sf"/>
</dbReference>
<dbReference type="PANTHER" id="PTHR43132:SF8">
    <property type="entry name" value="HTH-TYPE TRANSCRIPTIONAL REGULATOR KMTR"/>
    <property type="match status" value="1"/>
</dbReference>
<comment type="caution">
    <text evidence="5">The sequence shown here is derived from an EMBL/GenBank/DDBJ whole genome shotgun (WGS) entry which is preliminary data.</text>
</comment>